<feature type="non-terminal residue" evidence="3">
    <location>
        <position position="1"/>
    </location>
</feature>
<organism evidence="3 4">
    <name type="scientific">Pristionchus mayeri</name>
    <dbReference type="NCBI Taxonomy" id="1317129"/>
    <lineage>
        <taxon>Eukaryota</taxon>
        <taxon>Metazoa</taxon>
        <taxon>Ecdysozoa</taxon>
        <taxon>Nematoda</taxon>
        <taxon>Chromadorea</taxon>
        <taxon>Rhabditida</taxon>
        <taxon>Rhabditina</taxon>
        <taxon>Diplogasteromorpha</taxon>
        <taxon>Diplogasteroidea</taxon>
        <taxon>Neodiplogasteridae</taxon>
        <taxon>Pristionchus</taxon>
    </lineage>
</organism>
<keyword evidence="2" id="KW-0812">Transmembrane</keyword>
<evidence type="ECO:0000256" key="2">
    <source>
        <dbReference type="SAM" id="Phobius"/>
    </source>
</evidence>
<keyword evidence="2" id="KW-0472">Membrane</keyword>
<dbReference type="EMBL" id="BTRK01000004">
    <property type="protein sequence ID" value="GMR47147.1"/>
    <property type="molecule type" value="Genomic_DNA"/>
</dbReference>
<comment type="caution">
    <text evidence="3">The sequence shown here is derived from an EMBL/GenBank/DDBJ whole genome shotgun (WGS) entry which is preliminary data.</text>
</comment>
<dbReference type="Proteomes" id="UP001328107">
    <property type="component" value="Unassembled WGS sequence"/>
</dbReference>
<feature type="transmembrane region" description="Helical" evidence="2">
    <location>
        <begin position="52"/>
        <end position="78"/>
    </location>
</feature>
<keyword evidence="4" id="KW-1185">Reference proteome</keyword>
<evidence type="ECO:0000313" key="4">
    <source>
        <dbReference type="Proteomes" id="UP001328107"/>
    </source>
</evidence>
<proteinExistence type="predicted"/>
<keyword evidence="2" id="KW-1133">Transmembrane helix</keyword>
<sequence length="125" mass="14556">FDDTMASPLPSPTLPPASEELPLPSPPPRNLFSKSLEDWFKHPRTMGMEMRIYFNFFSFDFLVFMLIFFTGVLAVFGLRNQKRTLIAFILAIWLFFAIFFSIFWLGEMTIRKNGISDFLALLFVL</sequence>
<evidence type="ECO:0000256" key="1">
    <source>
        <dbReference type="SAM" id="MobiDB-lite"/>
    </source>
</evidence>
<protein>
    <submittedName>
        <fullName evidence="3">Uncharacterized protein</fullName>
    </submittedName>
</protein>
<name>A0AAN5CMH1_9BILA</name>
<feature type="region of interest" description="Disordered" evidence="1">
    <location>
        <begin position="1"/>
        <end position="29"/>
    </location>
</feature>
<accession>A0AAN5CMH1</accession>
<gene>
    <name evidence="3" type="ORF">PMAYCL1PPCAC_17342</name>
</gene>
<evidence type="ECO:0000313" key="3">
    <source>
        <dbReference type="EMBL" id="GMR47147.1"/>
    </source>
</evidence>
<feature type="transmembrane region" description="Helical" evidence="2">
    <location>
        <begin position="84"/>
        <end position="105"/>
    </location>
</feature>
<feature type="non-terminal residue" evidence="3">
    <location>
        <position position="125"/>
    </location>
</feature>
<reference evidence="4" key="1">
    <citation type="submission" date="2022-10" db="EMBL/GenBank/DDBJ databases">
        <title>Genome assembly of Pristionchus species.</title>
        <authorList>
            <person name="Yoshida K."/>
            <person name="Sommer R.J."/>
        </authorList>
    </citation>
    <scope>NUCLEOTIDE SEQUENCE [LARGE SCALE GENOMIC DNA]</scope>
    <source>
        <strain evidence="4">RS5460</strain>
    </source>
</reference>
<dbReference type="AlphaFoldDB" id="A0AAN5CMH1"/>